<comment type="caution">
    <text evidence="2">The sequence shown here is derived from an EMBL/GenBank/DDBJ whole genome shotgun (WGS) entry which is preliminary data.</text>
</comment>
<name>X0VJL7_9ZZZZ</name>
<protein>
    <submittedName>
        <fullName evidence="2">Uncharacterized protein</fullName>
    </submittedName>
</protein>
<keyword evidence="1" id="KW-0472">Membrane</keyword>
<sequence length="91" mass="10628">MTETLIQILAFPIQHETWGVIQVYLWVWACTLIPLCFVWGMSLLVRGWWSAYREVHTGVSETERLKCENAALRAKFYVTTADGFRKQHPID</sequence>
<dbReference type="EMBL" id="BARS01030148">
    <property type="protein sequence ID" value="GAG18435.1"/>
    <property type="molecule type" value="Genomic_DNA"/>
</dbReference>
<evidence type="ECO:0000313" key="2">
    <source>
        <dbReference type="EMBL" id="GAG18435.1"/>
    </source>
</evidence>
<feature type="transmembrane region" description="Helical" evidence="1">
    <location>
        <begin position="25"/>
        <end position="45"/>
    </location>
</feature>
<accession>X0VJL7</accession>
<proteinExistence type="predicted"/>
<keyword evidence="1" id="KW-1133">Transmembrane helix</keyword>
<reference evidence="2" key="1">
    <citation type="journal article" date="2014" name="Front. Microbiol.">
        <title>High frequency of phylogenetically diverse reductive dehalogenase-homologous genes in deep subseafloor sedimentary metagenomes.</title>
        <authorList>
            <person name="Kawai M."/>
            <person name="Futagami T."/>
            <person name="Toyoda A."/>
            <person name="Takaki Y."/>
            <person name="Nishi S."/>
            <person name="Hori S."/>
            <person name="Arai W."/>
            <person name="Tsubouchi T."/>
            <person name="Morono Y."/>
            <person name="Uchiyama I."/>
            <person name="Ito T."/>
            <person name="Fujiyama A."/>
            <person name="Inagaki F."/>
            <person name="Takami H."/>
        </authorList>
    </citation>
    <scope>NUCLEOTIDE SEQUENCE</scope>
    <source>
        <strain evidence="2">Expedition CK06-06</strain>
    </source>
</reference>
<gene>
    <name evidence="2" type="ORF">S01H1_47040</name>
</gene>
<evidence type="ECO:0000256" key="1">
    <source>
        <dbReference type="SAM" id="Phobius"/>
    </source>
</evidence>
<organism evidence="2">
    <name type="scientific">marine sediment metagenome</name>
    <dbReference type="NCBI Taxonomy" id="412755"/>
    <lineage>
        <taxon>unclassified sequences</taxon>
        <taxon>metagenomes</taxon>
        <taxon>ecological metagenomes</taxon>
    </lineage>
</organism>
<dbReference type="AlphaFoldDB" id="X0VJL7"/>
<keyword evidence="1" id="KW-0812">Transmembrane</keyword>